<dbReference type="Proteomes" id="UP001300604">
    <property type="component" value="Chromosome"/>
</dbReference>
<dbReference type="PANTHER" id="PTHR30217:SF10">
    <property type="entry name" value="23S RRNA 5-HYDROXYCYTIDINE C2501 SYNTHASE"/>
    <property type="match status" value="1"/>
</dbReference>
<dbReference type="Pfam" id="PF12392">
    <property type="entry name" value="DUF3656"/>
    <property type="match status" value="1"/>
</dbReference>
<name>A0AA97D8T3_9FIRM</name>
<dbReference type="RefSeq" id="WP_275847012.1">
    <property type="nucleotide sequence ID" value="NZ_CP135996.1"/>
</dbReference>
<reference evidence="3" key="1">
    <citation type="submission" date="2024-06" db="EMBL/GenBank/DDBJ databases">
        <title>Caproicibacterium argilliputei sp. nov, a novel caproic acid producing anaerobic bacterium isolated from pit mud.</title>
        <authorList>
            <person name="Zeng C."/>
        </authorList>
    </citation>
    <scope>NUCLEOTIDE SEQUENCE [LARGE SCALE GENOMIC DNA]</scope>
    <source>
        <strain evidence="3">ZCY20-5</strain>
    </source>
</reference>
<gene>
    <name evidence="2" type="ORF">PXC00_00275</name>
</gene>
<evidence type="ECO:0000313" key="3">
    <source>
        <dbReference type="Proteomes" id="UP001300604"/>
    </source>
</evidence>
<dbReference type="PANTHER" id="PTHR30217">
    <property type="entry name" value="PEPTIDASE U32 FAMILY"/>
    <property type="match status" value="1"/>
</dbReference>
<organism evidence="2 3">
    <name type="scientific">Caproicibacterium argilliputei</name>
    <dbReference type="NCBI Taxonomy" id="3030016"/>
    <lineage>
        <taxon>Bacteria</taxon>
        <taxon>Bacillati</taxon>
        <taxon>Bacillota</taxon>
        <taxon>Clostridia</taxon>
        <taxon>Eubacteriales</taxon>
        <taxon>Oscillospiraceae</taxon>
        <taxon>Caproicibacterium</taxon>
    </lineage>
</organism>
<keyword evidence="3" id="KW-1185">Reference proteome</keyword>
<dbReference type="InterPro" id="IPR051454">
    <property type="entry name" value="RNA/ubiquinone_mod_enzymes"/>
</dbReference>
<accession>A0AA97D8T3</accession>
<dbReference type="InterPro" id="IPR001539">
    <property type="entry name" value="Peptidase_U32"/>
</dbReference>
<evidence type="ECO:0000259" key="1">
    <source>
        <dbReference type="Pfam" id="PF12392"/>
    </source>
</evidence>
<reference evidence="2 3" key="2">
    <citation type="submission" date="2024-06" db="EMBL/GenBank/DDBJ databases">
        <title>Caproicibacterium argilliputei sp. nov, a novel caproic acid producing anaerobic bacterium isolated from pit mud.</title>
        <authorList>
            <person name="Xia S."/>
        </authorList>
    </citation>
    <scope>NUCLEOTIDE SEQUENCE [LARGE SCALE GENOMIC DNA]</scope>
    <source>
        <strain evidence="2 3">ZCY20-5</strain>
    </source>
</reference>
<dbReference type="InterPro" id="IPR020988">
    <property type="entry name" value="Pept_U32_collagenase"/>
</dbReference>
<dbReference type="AlphaFoldDB" id="A0AA97D8T3"/>
<dbReference type="Pfam" id="PF01136">
    <property type="entry name" value="Peptidase_U32"/>
    <property type="match status" value="1"/>
</dbReference>
<feature type="domain" description="Peptidase U32 collagenase" evidence="1">
    <location>
        <begin position="309"/>
        <end position="415"/>
    </location>
</feature>
<proteinExistence type="predicted"/>
<dbReference type="KEGG" id="carl:PXC00_00275"/>
<dbReference type="EMBL" id="CP135996">
    <property type="protein sequence ID" value="WOC32336.1"/>
    <property type="molecule type" value="Genomic_DNA"/>
</dbReference>
<protein>
    <submittedName>
        <fullName evidence="2">DUF3656 domain-containing protein</fullName>
    </submittedName>
</protein>
<sequence>MTNGEVLSPAGSPESLTAAVRAGADAVYLGAGSFSARASARNFTKEELAQAVRFCHARGVRVHLAVNTLLRDEELPAALDLIQYACALPVDAVLVQDVGLLYLLRRCCPQLPLHASTQMSIHAPAGVRACRQAGFSRVVLSREMSLKEISAVHAACPDVELESFVHGALCMSVSGQCWFSAMLGGRSGNRGQCAQTCRLPFSVKGGTGHDLSLKDLSMIDRIGELKEAGVYSYKIEGRMKRPEYVAAATHACRLRADGKPVPPELLRDLHDVFSRSGFTTGYPDGKLGREMFGVRSKEDVTASAAACRRLKALYRRELSRVPVDFTLSVQADKPIRLTAADARGHAADVQSETAPQPALNRPLTAEECTEHLSKTGGTPFAPNHIHYNIGENLAVPAAVLNHLRRDALAHLEQLREQRPPVPFTAVPATISAHHPAAFALRARFPDGNVPDEAARLASIRVPCSLPVSALKKLRERGMNVFLEMPRGMFGTEEAVRTLLLQAAEAGFRDVWAGTLNSAGLARELGLTLHGGFSLNVTNSAALDWYTEFGLTDTELSFELTLQQANALGGALPRGLLIYGRLPLMLTRNCPIANGGGCHACETAQDLTDRKGISFPVQCFGGCSEVLNSVPLSLLGRMHELHGQDFGTLFFTTETYEERAKILRLAFADKPFTGELTRGLSYRGVL</sequence>
<evidence type="ECO:0000313" key="2">
    <source>
        <dbReference type="EMBL" id="WOC32336.1"/>
    </source>
</evidence>